<reference evidence="1" key="2">
    <citation type="submission" date="2021-03" db="EMBL/GenBank/DDBJ databases">
        <title>Human Oral Microbial Genomes.</title>
        <authorList>
            <person name="Johnston C.D."/>
            <person name="Chen T."/>
            <person name="Dewhirst F.E."/>
        </authorList>
    </citation>
    <scope>NUCLEOTIDE SEQUENCE</scope>
    <source>
        <strain evidence="1">F0714</strain>
    </source>
</reference>
<sequence>MTGRYNIRASGATEEEIAALVVVLRARDMADDKLKAADDRPLAGGWKSYYRTVRQQLVYGRDAWRTYIRF</sequence>
<dbReference type="RefSeq" id="WP_014846017.1">
    <property type="nucleotide sequence ID" value="NZ_CAJZDL010000061.1"/>
</dbReference>
<dbReference type="Pfam" id="PF13822">
    <property type="entry name" value="ACC_epsilon"/>
    <property type="match status" value="1"/>
</dbReference>
<evidence type="ECO:0000313" key="2">
    <source>
        <dbReference type="EMBL" id="VEH69619.1"/>
    </source>
</evidence>
<organism evidence="2 3">
    <name type="scientific">Arachnia propionica</name>
    <dbReference type="NCBI Taxonomy" id="1750"/>
    <lineage>
        <taxon>Bacteria</taxon>
        <taxon>Bacillati</taxon>
        <taxon>Actinomycetota</taxon>
        <taxon>Actinomycetes</taxon>
        <taxon>Propionibacteriales</taxon>
        <taxon>Propionibacteriaceae</taxon>
        <taxon>Arachnia</taxon>
    </lineage>
</organism>
<dbReference type="Proteomes" id="UP000677180">
    <property type="component" value="Chromosome"/>
</dbReference>
<name>A0A3N4CZJ4_9ACTN</name>
<dbReference type="Proteomes" id="UP000273044">
    <property type="component" value="Chromosome"/>
</dbReference>
<dbReference type="EMBL" id="LR134406">
    <property type="protein sequence ID" value="VEH69619.1"/>
    <property type="molecule type" value="Genomic_DNA"/>
</dbReference>
<dbReference type="GO" id="GO:0003989">
    <property type="term" value="F:acetyl-CoA carboxylase activity"/>
    <property type="evidence" value="ECO:0007669"/>
    <property type="project" value="InterPro"/>
</dbReference>
<gene>
    <name evidence="1" type="ORF">J5A53_11105</name>
    <name evidence="2" type="ORF">NCTC12967_00892</name>
</gene>
<dbReference type="GO" id="GO:0004658">
    <property type="term" value="F:propionyl-CoA carboxylase activity"/>
    <property type="evidence" value="ECO:0007669"/>
    <property type="project" value="InterPro"/>
</dbReference>
<proteinExistence type="predicted"/>
<evidence type="ECO:0000313" key="3">
    <source>
        <dbReference type="Proteomes" id="UP000273044"/>
    </source>
</evidence>
<reference evidence="2 3" key="1">
    <citation type="submission" date="2018-12" db="EMBL/GenBank/DDBJ databases">
        <authorList>
            <consortium name="Pathogen Informatics"/>
        </authorList>
    </citation>
    <scope>NUCLEOTIDE SEQUENCE [LARGE SCALE GENOMIC DNA]</scope>
    <source>
        <strain evidence="2 3">NCTC12967</strain>
    </source>
</reference>
<accession>A0A3N4CZJ4</accession>
<dbReference type="InterPro" id="IPR032716">
    <property type="entry name" value="ACC_epsilon"/>
</dbReference>
<protein>
    <submittedName>
        <fullName evidence="1">Acyl-CoA carboxylase subunit epsilon</fullName>
    </submittedName>
</protein>
<dbReference type="EMBL" id="CP072385">
    <property type="protein sequence ID" value="QUC10334.1"/>
    <property type="molecule type" value="Genomic_DNA"/>
</dbReference>
<dbReference type="AlphaFoldDB" id="A0A3N4CZJ4"/>
<evidence type="ECO:0000313" key="1">
    <source>
        <dbReference type="EMBL" id="QUC10334.1"/>
    </source>
</evidence>
<dbReference type="GeneID" id="64406373"/>
<keyword evidence="3" id="KW-1185">Reference proteome</keyword>